<organism evidence="1 2">
    <name type="scientific">Rhodobacter aestuarii</name>
    <dbReference type="NCBI Taxonomy" id="453582"/>
    <lineage>
        <taxon>Bacteria</taxon>
        <taxon>Pseudomonadati</taxon>
        <taxon>Pseudomonadota</taxon>
        <taxon>Alphaproteobacteria</taxon>
        <taxon>Rhodobacterales</taxon>
        <taxon>Rhodobacter group</taxon>
        <taxon>Rhodobacter</taxon>
    </lineage>
</organism>
<proteinExistence type="predicted"/>
<reference evidence="2" key="1">
    <citation type="submission" date="2017-01" db="EMBL/GenBank/DDBJ databases">
        <authorList>
            <person name="Varghese N."/>
            <person name="Submissions S."/>
        </authorList>
    </citation>
    <scope>NUCLEOTIDE SEQUENCE [LARGE SCALE GENOMIC DNA]</scope>
    <source>
        <strain evidence="2">DSM 19945</strain>
    </source>
</reference>
<dbReference type="AlphaFoldDB" id="A0A1N7M9U2"/>
<gene>
    <name evidence="1" type="ORF">SAMN05421580_105207</name>
</gene>
<sequence length="104" mass="11637">MTLRAMLRLWWLWLAIAAALGGALAWGHYARLRADLAATRSDLVAAQGMVTAYAEAAEIRRRSDEEQTRLREEAAALDHQLEQMEGGDAPLSDYLRTAAGRLWR</sequence>
<evidence type="ECO:0000313" key="1">
    <source>
        <dbReference type="EMBL" id="SIS82749.1"/>
    </source>
</evidence>
<accession>A0A1N7M9U2</accession>
<dbReference type="RefSeq" id="WP_139327814.1">
    <property type="nucleotide sequence ID" value="NZ_FTOG01000005.1"/>
</dbReference>
<evidence type="ECO:0000313" key="2">
    <source>
        <dbReference type="Proteomes" id="UP000186221"/>
    </source>
</evidence>
<dbReference type="STRING" id="453582.SAMN05421580_105207"/>
<dbReference type="EMBL" id="FTOG01000005">
    <property type="protein sequence ID" value="SIS82749.1"/>
    <property type="molecule type" value="Genomic_DNA"/>
</dbReference>
<dbReference type="OrthoDB" id="7877110at2"/>
<protein>
    <submittedName>
        <fullName evidence="1">Uncharacterized protein</fullName>
    </submittedName>
</protein>
<dbReference type="Proteomes" id="UP000186221">
    <property type="component" value="Unassembled WGS sequence"/>
</dbReference>
<name>A0A1N7M9U2_9RHOB</name>
<keyword evidence="2" id="KW-1185">Reference proteome</keyword>